<feature type="modified residue" description="4-aspartylphosphate" evidence="2">
    <location>
        <position position="56"/>
    </location>
</feature>
<gene>
    <name evidence="4" type="ORF">SCH01S_15_00730</name>
</gene>
<dbReference type="AlphaFoldDB" id="A0A0E9MLS6"/>
<dbReference type="SUPFAM" id="SSF52172">
    <property type="entry name" value="CheY-like"/>
    <property type="match status" value="1"/>
</dbReference>
<keyword evidence="1 2" id="KW-0597">Phosphoprotein</keyword>
<dbReference type="InterPro" id="IPR050595">
    <property type="entry name" value="Bact_response_regulator"/>
</dbReference>
<dbReference type="OrthoDB" id="582170at2"/>
<dbReference type="GO" id="GO:0000160">
    <property type="term" value="P:phosphorelay signal transduction system"/>
    <property type="evidence" value="ECO:0007669"/>
    <property type="project" value="InterPro"/>
</dbReference>
<reference evidence="4 5" key="1">
    <citation type="submission" date="2015-04" db="EMBL/GenBank/DDBJ databases">
        <title>Whole genome shotgun sequence of Sphingomonas changbaiensis NBRC 104936.</title>
        <authorList>
            <person name="Katano-Makiyama Y."/>
            <person name="Hosoyama A."/>
            <person name="Hashimoto M."/>
            <person name="Noguchi M."/>
            <person name="Tsuchikane K."/>
            <person name="Ohji S."/>
            <person name="Yamazoe A."/>
            <person name="Ichikawa N."/>
            <person name="Kimura A."/>
            <person name="Fujita N."/>
        </authorList>
    </citation>
    <scope>NUCLEOTIDE SEQUENCE [LARGE SCALE GENOMIC DNA]</scope>
    <source>
        <strain evidence="4 5">NBRC 104936</strain>
    </source>
</reference>
<evidence type="ECO:0000259" key="3">
    <source>
        <dbReference type="PROSITE" id="PS50110"/>
    </source>
</evidence>
<sequence>MSAGPAILVVEDEPLISMMLEDFLDALGYRLAGAVDDVSEALRHVEAGGFDAALLDVNLRDGETSWPIADALSQRGHPFVLATGGGNDAVPERHAGVPVLSKPYTLDGVREAFETLLSN</sequence>
<dbReference type="Pfam" id="PF00072">
    <property type="entry name" value="Response_reg"/>
    <property type="match status" value="1"/>
</dbReference>
<dbReference type="InterPro" id="IPR011006">
    <property type="entry name" value="CheY-like_superfamily"/>
</dbReference>
<evidence type="ECO:0000256" key="2">
    <source>
        <dbReference type="PROSITE-ProRule" id="PRU00169"/>
    </source>
</evidence>
<keyword evidence="5" id="KW-1185">Reference proteome</keyword>
<feature type="domain" description="Response regulatory" evidence="3">
    <location>
        <begin position="6"/>
        <end position="117"/>
    </location>
</feature>
<accession>A0A0E9MLS6</accession>
<evidence type="ECO:0000313" key="4">
    <source>
        <dbReference type="EMBL" id="GAO38448.1"/>
    </source>
</evidence>
<dbReference type="Proteomes" id="UP000033202">
    <property type="component" value="Unassembled WGS sequence"/>
</dbReference>
<dbReference type="Gene3D" id="3.40.50.2300">
    <property type="match status" value="1"/>
</dbReference>
<dbReference type="PROSITE" id="PS50110">
    <property type="entry name" value="RESPONSE_REGULATORY"/>
    <property type="match status" value="1"/>
</dbReference>
<comment type="caution">
    <text evidence="4">The sequence shown here is derived from an EMBL/GenBank/DDBJ whole genome shotgun (WGS) entry which is preliminary data.</text>
</comment>
<name>A0A0E9MLS6_9SPHN</name>
<organism evidence="4 5">
    <name type="scientific">Sphingomonas changbaiensis NBRC 104936</name>
    <dbReference type="NCBI Taxonomy" id="1219043"/>
    <lineage>
        <taxon>Bacteria</taxon>
        <taxon>Pseudomonadati</taxon>
        <taxon>Pseudomonadota</taxon>
        <taxon>Alphaproteobacteria</taxon>
        <taxon>Sphingomonadales</taxon>
        <taxon>Sphingomonadaceae</taxon>
        <taxon>Sphingomonas</taxon>
    </lineage>
</organism>
<protein>
    <submittedName>
        <fullName evidence="4">Putative two-component response regulator</fullName>
    </submittedName>
</protein>
<dbReference type="SMART" id="SM00448">
    <property type="entry name" value="REC"/>
    <property type="match status" value="1"/>
</dbReference>
<evidence type="ECO:0000313" key="5">
    <source>
        <dbReference type="Proteomes" id="UP000033202"/>
    </source>
</evidence>
<proteinExistence type="predicted"/>
<dbReference type="PANTHER" id="PTHR44591">
    <property type="entry name" value="STRESS RESPONSE REGULATOR PROTEIN 1"/>
    <property type="match status" value="1"/>
</dbReference>
<dbReference type="RefSeq" id="WP_046347285.1">
    <property type="nucleotide sequence ID" value="NZ_BBWU01000015.1"/>
</dbReference>
<evidence type="ECO:0000256" key="1">
    <source>
        <dbReference type="ARBA" id="ARBA00022553"/>
    </source>
</evidence>
<dbReference type="PANTHER" id="PTHR44591:SF24">
    <property type="entry name" value="PROTEIN-GLUTAMATE METHYLESTERASE_PROTEIN-GLUTAMINE GLUTAMINASE 1"/>
    <property type="match status" value="1"/>
</dbReference>
<dbReference type="STRING" id="1219043.SCH01S_15_00730"/>
<dbReference type="EMBL" id="BBWU01000015">
    <property type="protein sequence ID" value="GAO38448.1"/>
    <property type="molecule type" value="Genomic_DNA"/>
</dbReference>
<dbReference type="InterPro" id="IPR001789">
    <property type="entry name" value="Sig_transdc_resp-reg_receiver"/>
</dbReference>